<sequence length="492" mass="53732">MNSLAPIALLSFLALTNGFSTIRQSEGRFTTSPSFLAGVPSRSHQFVSSNAILTMKVEDDEIGRLPLNGDLEKRIKCNEEEDTSSFISRRLALRRFATISAVTAATVSSSTSPFMPSVALAATDEDLEKKVHISASWKAVDGLNSLDKENNFVSFDLSAYKAMVGDASRTPFFEKAIIQRLNSVPGGPESQVVLDLGTGPFAFFAILAAQAGAGKVYAIEASKEAAKSARVAVKQAGFEDVIEIVEGFSTEITLPQKVDFAVAEIIGSVATEEGAYGTILDAHNRFLKEPNKASNWIPSRIQTYAAPASYTLHNLFQPPAFDWTKLNGEPVRFNCRDEGLQLLSDPQLVEDILFADITNSKYAKTGNMELKFVIDEDRIKDNQLTLFEEFRKNRLGKGEAEKMAKSTGQSLSGIALWPRLLLDGDEKIQVNSRSYPNGGHQKSHWQTVLPIMAATPVSIKGGDEVIVNVDFDVPSDVLRPPSYKLDGEVVRT</sequence>
<feature type="chain" id="PRO_5030566123" description="Methyltransferase domain-containing protein" evidence="2">
    <location>
        <begin position="19"/>
        <end position="492"/>
    </location>
</feature>
<proteinExistence type="predicted"/>
<dbReference type="PANTHER" id="PTHR11006">
    <property type="entry name" value="PROTEIN ARGININE N-METHYLTRANSFERASE"/>
    <property type="match status" value="1"/>
</dbReference>
<keyword evidence="2" id="KW-0732">Signal</keyword>
<accession>A0A7S2EUK9</accession>
<gene>
    <name evidence="3" type="ORF">DBRI1063_LOCUS24652</name>
</gene>
<reference evidence="3" key="1">
    <citation type="submission" date="2021-01" db="EMBL/GenBank/DDBJ databases">
        <authorList>
            <person name="Corre E."/>
            <person name="Pelletier E."/>
            <person name="Niang G."/>
            <person name="Scheremetjew M."/>
            <person name="Finn R."/>
            <person name="Kale V."/>
            <person name="Holt S."/>
            <person name="Cochrane G."/>
            <person name="Meng A."/>
            <person name="Brown T."/>
            <person name="Cohen L."/>
        </authorList>
    </citation>
    <scope>NUCLEOTIDE SEQUENCE</scope>
    <source>
        <strain evidence="3">Pop2</strain>
    </source>
</reference>
<dbReference type="GO" id="GO:0005634">
    <property type="term" value="C:nucleus"/>
    <property type="evidence" value="ECO:0007669"/>
    <property type="project" value="TreeGrafter"/>
</dbReference>
<dbReference type="PANTHER" id="PTHR11006:SF53">
    <property type="entry name" value="PROTEIN ARGININE N-METHYLTRANSFERASE 3"/>
    <property type="match status" value="1"/>
</dbReference>
<name>A0A7S2EUK9_9STRA</name>
<feature type="signal peptide" evidence="2">
    <location>
        <begin position="1"/>
        <end position="18"/>
    </location>
</feature>
<dbReference type="SUPFAM" id="SSF53335">
    <property type="entry name" value="S-adenosyl-L-methionine-dependent methyltransferases"/>
    <property type="match status" value="1"/>
</dbReference>
<dbReference type="Gene3D" id="3.40.50.150">
    <property type="entry name" value="Vaccinia Virus protein VP39"/>
    <property type="match status" value="1"/>
</dbReference>
<dbReference type="EMBL" id="HBGN01038566">
    <property type="protein sequence ID" value="CAD9356737.1"/>
    <property type="molecule type" value="Transcribed_RNA"/>
</dbReference>
<evidence type="ECO:0000256" key="2">
    <source>
        <dbReference type="SAM" id="SignalP"/>
    </source>
</evidence>
<dbReference type="AlphaFoldDB" id="A0A7S2EUK9"/>
<dbReference type="CDD" id="cd02440">
    <property type="entry name" value="AdoMet_MTases"/>
    <property type="match status" value="1"/>
</dbReference>
<dbReference type="GO" id="GO:0016274">
    <property type="term" value="F:protein-arginine N-methyltransferase activity"/>
    <property type="evidence" value="ECO:0007669"/>
    <property type="project" value="InterPro"/>
</dbReference>
<evidence type="ECO:0000256" key="1">
    <source>
        <dbReference type="ARBA" id="ARBA00022691"/>
    </source>
</evidence>
<organism evidence="3">
    <name type="scientific">Ditylum brightwellii</name>
    <dbReference type="NCBI Taxonomy" id="49249"/>
    <lineage>
        <taxon>Eukaryota</taxon>
        <taxon>Sar</taxon>
        <taxon>Stramenopiles</taxon>
        <taxon>Ochrophyta</taxon>
        <taxon>Bacillariophyta</taxon>
        <taxon>Mediophyceae</taxon>
        <taxon>Lithodesmiophycidae</taxon>
        <taxon>Lithodesmiales</taxon>
        <taxon>Lithodesmiaceae</taxon>
        <taxon>Ditylum</taxon>
    </lineage>
</organism>
<evidence type="ECO:0000313" key="3">
    <source>
        <dbReference type="EMBL" id="CAD9356737.1"/>
    </source>
</evidence>
<dbReference type="InterPro" id="IPR029063">
    <property type="entry name" value="SAM-dependent_MTases_sf"/>
</dbReference>
<dbReference type="InterPro" id="IPR025799">
    <property type="entry name" value="Arg_MeTrfase"/>
</dbReference>
<dbReference type="GO" id="GO:0042054">
    <property type="term" value="F:histone methyltransferase activity"/>
    <property type="evidence" value="ECO:0007669"/>
    <property type="project" value="TreeGrafter"/>
</dbReference>
<evidence type="ECO:0008006" key="4">
    <source>
        <dbReference type="Google" id="ProtNLM"/>
    </source>
</evidence>
<protein>
    <recommendedName>
        <fullName evidence="4">Methyltransferase domain-containing protein</fullName>
    </recommendedName>
</protein>
<keyword evidence="1" id="KW-0949">S-adenosyl-L-methionine</keyword>